<dbReference type="NCBIfam" id="TIGR00237">
    <property type="entry name" value="xseA"/>
    <property type="match status" value="1"/>
</dbReference>
<organism evidence="10 11">
    <name type="scientific">Hyphococcus lacteus</name>
    <dbReference type="NCBI Taxonomy" id="3143536"/>
    <lineage>
        <taxon>Bacteria</taxon>
        <taxon>Pseudomonadati</taxon>
        <taxon>Pseudomonadota</taxon>
        <taxon>Alphaproteobacteria</taxon>
        <taxon>Parvularculales</taxon>
        <taxon>Parvularculaceae</taxon>
        <taxon>Hyphococcus</taxon>
    </lineage>
</organism>
<reference evidence="10 11" key="1">
    <citation type="submission" date="2024-05" db="EMBL/GenBank/DDBJ databases">
        <title>Three bacterial strains, DH-69, EH-24, and ECK-19 isolated from coastal sediments.</title>
        <authorList>
            <person name="Ye Y.-Q."/>
            <person name="Du Z.-J."/>
        </authorList>
    </citation>
    <scope>NUCLEOTIDE SEQUENCE [LARGE SCALE GENOMIC DNA]</scope>
    <source>
        <strain evidence="10 11">ECK-19</strain>
    </source>
</reference>
<keyword evidence="2 5" id="KW-0540">Nuclease</keyword>
<dbReference type="EMBL" id="JBEHZE010000001">
    <property type="protein sequence ID" value="MEX6633217.1"/>
    <property type="molecule type" value="Genomic_DNA"/>
</dbReference>
<keyword evidence="3 5" id="KW-0378">Hydrolase</keyword>
<evidence type="ECO:0000313" key="11">
    <source>
        <dbReference type="Proteomes" id="UP001560685"/>
    </source>
</evidence>
<evidence type="ECO:0000259" key="9">
    <source>
        <dbReference type="Pfam" id="PF13742"/>
    </source>
</evidence>
<dbReference type="InterPro" id="IPR020579">
    <property type="entry name" value="Exonuc_VII_lsu_C"/>
</dbReference>
<gene>
    <name evidence="5 10" type="primary">xseA</name>
    <name evidence="10" type="ORF">ABFZ84_06595</name>
</gene>
<dbReference type="InterPro" id="IPR003753">
    <property type="entry name" value="Exonuc_VII_L"/>
</dbReference>
<dbReference type="PANTHER" id="PTHR30008:SF0">
    <property type="entry name" value="EXODEOXYRIBONUCLEASE 7 LARGE SUBUNIT"/>
    <property type="match status" value="1"/>
</dbReference>
<feature type="region of interest" description="Disordered" evidence="7">
    <location>
        <begin position="449"/>
        <end position="485"/>
    </location>
</feature>
<feature type="domain" description="OB-fold nucleic acid binding" evidence="9">
    <location>
        <begin position="12"/>
        <end position="104"/>
    </location>
</feature>
<evidence type="ECO:0000256" key="2">
    <source>
        <dbReference type="ARBA" id="ARBA00022722"/>
    </source>
</evidence>
<evidence type="ECO:0000259" key="8">
    <source>
        <dbReference type="Pfam" id="PF02601"/>
    </source>
</evidence>
<evidence type="ECO:0000313" key="10">
    <source>
        <dbReference type="EMBL" id="MEX6633217.1"/>
    </source>
</evidence>
<dbReference type="Pfam" id="PF13742">
    <property type="entry name" value="tRNA_anti_2"/>
    <property type="match status" value="1"/>
</dbReference>
<evidence type="ECO:0000256" key="4">
    <source>
        <dbReference type="ARBA" id="ARBA00022839"/>
    </source>
</evidence>
<dbReference type="EC" id="3.1.11.6" evidence="5"/>
<comment type="function">
    <text evidence="5">Bidirectionally degrades single-stranded DNA into large acid-insoluble oligonucleotides, which are then degraded further into small acid-soluble oligonucleotides.</text>
</comment>
<keyword evidence="1 5" id="KW-0963">Cytoplasm</keyword>
<evidence type="ECO:0000256" key="3">
    <source>
        <dbReference type="ARBA" id="ARBA00022801"/>
    </source>
</evidence>
<feature type="domain" description="Exonuclease VII large subunit C-terminal" evidence="8">
    <location>
        <begin position="128"/>
        <end position="442"/>
    </location>
</feature>
<dbReference type="GO" id="GO:0008855">
    <property type="term" value="F:exodeoxyribonuclease VII activity"/>
    <property type="evidence" value="ECO:0007669"/>
    <property type="project" value="UniProtKB-EC"/>
</dbReference>
<comment type="subunit">
    <text evidence="5">Heterooligomer composed of large and small subunits.</text>
</comment>
<protein>
    <recommendedName>
        <fullName evidence="5">Exodeoxyribonuclease 7 large subunit</fullName>
        <ecNumber evidence="5">3.1.11.6</ecNumber>
    </recommendedName>
    <alternativeName>
        <fullName evidence="5">Exodeoxyribonuclease VII large subunit</fullName>
        <shortName evidence="5">Exonuclease VII large subunit</shortName>
    </alternativeName>
</protein>
<name>A0ABV3Z346_9PROT</name>
<dbReference type="HAMAP" id="MF_00378">
    <property type="entry name" value="Exonuc_7_L"/>
    <property type="match status" value="1"/>
</dbReference>
<dbReference type="CDD" id="cd04489">
    <property type="entry name" value="ExoVII_LU_OBF"/>
    <property type="match status" value="1"/>
</dbReference>
<comment type="similarity">
    <text evidence="5 6">Belongs to the XseA family.</text>
</comment>
<evidence type="ECO:0000256" key="7">
    <source>
        <dbReference type="SAM" id="MobiDB-lite"/>
    </source>
</evidence>
<dbReference type="InterPro" id="IPR025824">
    <property type="entry name" value="OB-fold_nuc-bd_dom"/>
</dbReference>
<dbReference type="RefSeq" id="WP_369313169.1">
    <property type="nucleotide sequence ID" value="NZ_JBEHZE010000001.1"/>
</dbReference>
<comment type="subcellular location">
    <subcellularLocation>
        <location evidence="5 6">Cytoplasm</location>
    </subcellularLocation>
</comment>
<proteinExistence type="inferred from homology"/>
<keyword evidence="4 5" id="KW-0269">Exonuclease</keyword>
<comment type="caution">
    <text evidence="10">The sequence shown here is derived from an EMBL/GenBank/DDBJ whole genome shotgun (WGS) entry which is preliminary data.</text>
</comment>
<evidence type="ECO:0000256" key="1">
    <source>
        <dbReference type="ARBA" id="ARBA00022490"/>
    </source>
</evidence>
<evidence type="ECO:0000256" key="6">
    <source>
        <dbReference type="RuleBase" id="RU004355"/>
    </source>
</evidence>
<comment type="catalytic activity">
    <reaction evidence="5 6">
        <text>Exonucleolytic cleavage in either 5'- to 3'- or 3'- to 5'-direction to yield nucleoside 5'-phosphates.</text>
        <dbReference type="EC" id="3.1.11.6"/>
    </reaction>
</comment>
<dbReference type="PANTHER" id="PTHR30008">
    <property type="entry name" value="EXODEOXYRIBONUCLEASE 7 LARGE SUBUNIT"/>
    <property type="match status" value="1"/>
</dbReference>
<keyword evidence="11" id="KW-1185">Reference proteome</keyword>
<feature type="compositionally biased region" description="Basic and acidic residues" evidence="7">
    <location>
        <begin position="465"/>
        <end position="474"/>
    </location>
</feature>
<dbReference type="Pfam" id="PF02601">
    <property type="entry name" value="Exonuc_VII_L"/>
    <property type="match status" value="1"/>
</dbReference>
<dbReference type="Proteomes" id="UP001560685">
    <property type="component" value="Unassembled WGS sequence"/>
</dbReference>
<accession>A0ABV3Z346</accession>
<sequence length="485" mass="53008">MTEQKIGNVHEYTVTELSGAVKRTIEDTFGLVRVRGELGRVTRAASGHMYLDLKDEKSVISSVMWKGMAARLSINPEQGMEVIAMGRMTTFPGQSRYQLVIDSLEPAGVGALMALLEERKKKFAAEGLFAPERKRSLPFLPQVIGVVTSPSGAVIRDILHRLRERFPRHVIVWPTLVQGRGAEVKIADAIKGFNALTPNSTVPRPDVLIVARGGGSLEDLWCFNEEVVVRAAAASEIPLISAVGHETDTTLIDYVSDRRAPTPTAAAEFAVPVRSELLSEVLNKERRFVGAATRTIEQRRTALMSAARGLGRPEDILGAATQRLDRASDGLRSGLRARLDNALTQVARVGGRLTPNLLAGGFAKRENTIAQMWSRISDRTDRIVRDRHSRLTSSARVLAAVSYQSVLERGFALVRGTDGQLLRRTGDTASVPGGQIQFVDGTRDFVFDGSTVPSKSQKKPVKAAPKTDKDEKRSNVKPKQQGLFD</sequence>
<evidence type="ECO:0000256" key="5">
    <source>
        <dbReference type="HAMAP-Rule" id="MF_00378"/>
    </source>
</evidence>